<dbReference type="ESTHER" id="neucr-NCU06573.1">
    <property type="family name" value="Fungal_carboxylesterase_lipase"/>
</dbReference>
<dbReference type="Gene3D" id="3.40.50.1820">
    <property type="entry name" value="alpha/beta hydrolase"/>
    <property type="match status" value="1"/>
</dbReference>
<keyword evidence="6" id="KW-1185">Reference proteome</keyword>
<dbReference type="VEuPathDB" id="FungiDB:NCU06573"/>
<feature type="domain" description="Carboxylesterase type B" evidence="4">
    <location>
        <begin position="181"/>
        <end position="525"/>
    </location>
</feature>
<dbReference type="InterPro" id="IPR002018">
    <property type="entry name" value="CarbesteraseB"/>
</dbReference>
<keyword evidence="2 3" id="KW-0378">Hydrolase</keyword>
<dbReference type="Proteomes" id="UP000001805">
    <property type="component" value="Chromosome 4, Linkage Group IV"/>
</dbReference>
<dbReference type="HOGENOM" id="CLU_006586_15_1_1"/>
<dbReference type="InterPro" id="IPR029058">
    <property type="entry name" value="AB_hydrolase_fold"/>
</dbReference>
<sequence length="698" mass="75193">MARIPLKTLALLWRLPCNSHTSRTTPTLRQATEKLAFLGQNRIRIPVVRLRRGVKKCLTLEVGADWGSPTLDNKDSAGMIKLFSETASRYPHGPIWPWISRYFASMPVLQEFGSGLFANTTFTHFTSSIPHFYATSNCDPGIMRVVCLSYVWLASILGLGFRGGVAPAIASFASCVDQSDLSVTVLGGVVHGIVNETEDACVRQFLGIPFAQPPVGDLRFAPPQPAEPFGDLDAKKLPPSCIQYLSTSPPSIYTQYLNEYNVQGLNTTSPDISEDCLTLSIWAPPTTTDDSLPVIVFVYGGAFSTGGQDVPVQIPTDWVQRTKSHIVVTFNYRLNIFGFPNALGIPLDEQNVGLLDQRLAVEWVQDNIEAFGGDPTRITLWGQSAGAVSAGYFQYAYPTDPIVNAVIMDSGSELTPVAQNLDFAHFGFTRIAGQVGCGNLTAAEELACMRSDSVTAEAINKAVQTTNEAAGTDITKYVFFTPVVNNRTVFPDYTAKSLAGEVANVPTILGSNAQDGLAFVILSTAVNQTEVFEATLDLFFCPAFKAATNRLLASVPVFRYEYFGNFTDVSPLPFLGAYHGAELPLIFGTYDIFAETSTQSPPPDKKLEVATSRTIQNDWVAIAADGAAGLEERGWPLYSSVEEGLIRTYGVAAPVESTEDGWGAGGAGGIGGVPAGVADARRIEALCPAIWQPAEVSE</sequence>
<evidence type="ECO:0000313" key="6">
    <source>
        <dbReference type="Proteomes" id="UP000001805"/>
    </source>
</evidence>
<reference evidence="5 6" key="1">
    <citation type="journal article" date="2003" name="Nature">
        <title>The genome sequence of the filamentous fungus Neurospora crassa.</title>
        <authorList>
            <person name="Galagan J.E."/>
            <person name="Calvo S.E."/>
            <person name="Borkovich K.A."/>
            <person name="Selker E.U."/>
            <person name="Read N.D."/>
            <person name="Jaffe D."/>
            <person name="FitzHugh W."/>
            <person name="Ma L.J."/>
            <person name="Smirnov S."/>
            <person name="Purcell S."/>
            <person name="Rehman B."/>
            <person name="Elkins T."/>
            <person name="Engels R."/>
            <person name="Wang S."/>
            <person name="Nielsen C.B."/>
            <person name="Butler J."/>
            <person name="Endrizzi M."/>
            <person name="Qui D."/>
            <person name="Ianakiev P."/>
            <person name="Bell-Pedersen D."/>
            <person name="Nelson M.A."/>
            <person name="Werner-Washburne M."/>
            <person name="Selitrennikoff C.P."/>
            <person name="Kinsey J.A."/>
            <person name="Braun E.L."/>
            <person name="Zelter A."/>
            <person name="Schulte U."/>
            <person name="Kothe G.O."/>
            <person name="Jedd G."/>
            <person name="Mewes W."/>
            <person name="Staben C."/>
            <person name="Marcotte E."/>
            <person name="Greenberg D."/>
            <person name="Roy A."/>
            <person name="Foley K."/>
            <person name="Naylor J."/>
            <person name="Stange-Thomann N."/>
            <person name="Barrett R."/>
            <person name="Gnerre S."/>
            <person name="Kamal M."/>
            <person name="Kamvysselis M."/>
            <person name="Mauceli E."/>
            <person name="Bielke C."/>
            <person name="Rudd S."/>
            <person name="Frishman D."/>
            <person name="Krystofova S."/>
            <person name="Rasmussen C."/>
            <person name="Metzenberg R.L."/>
            <person name="Perkins D.D."/>
            <person name="Kroken S."/>
            <person name="Cogoni C."/>
            <person name="Macino G."/>
            <person name="Catcheside D."/>
            <person name="Li W."/>
            <person name="Pratt R.J."/>
            <person name="Osmani S.A."/>
            <person name="DeSouza C.P."/>
            <person name="Glass L."/>
            <person name="Orbach M.J."/>
            <person name="Berglund J.A."/>
            <person name="Voelker R."/>
            <person name="Yarden O."/>
            <person name="Plamann M."/>
            <person name="Seiler S."/>
            <person name="Dunlap J."/>
            <person name="Radford A."/>
            <person name="Aramayo R."/>
            <person name="Natvig D.O."/>
            <person name="Alex L.A."/>
            <person name="Mannhaupt G."/>
            <person name="Ebbole D.J."/>
            <person name="Freitag M."/>
            <person name="Paulsen I."/>
            <person name="Sachs M.S."/>
            <person name="Lander E.S."/>
            <person name="Nusbaum C."/>
            <person name="Birren B."/>
        </authorList>
    </citation>
    <scope>NUCLEOTIDE SEQUENCE [LARGE SCALE GENOMIC DNA]</scope>
    <source>
        <strain evidence="6">ATCC 24698 / 74-OR23-1A / CBS 708.71 / DSM 1257 / FGSC 987</strain>
    </source>
</reference>
<dbReference type="GeneID" id="3877891"/>
<dbReference type="PROSITE" id="PS00122">
    <property type="entry name" value="CARBOXYLESTERASE_B_1"/>
    <property type="match status" value="1"/>
</dbReference>
<dbReference type="KEGG" id="ncr:NCU06573"/>
<evidence type="ECO:0000259" key="4">
    <source>
        <dbReference type="Pfam" id="PF00135"/>
    </source>
</evidence>
<dbReference type="PANTHER" id="PTHR11559">
    <property type="entry name" value="CARBOXYLESTERASE"/>
    <property type="match status" value="1"/>
</dbReference>
<organism evidence="5 6">
    <name type="scientific">Neurospora crassa (strain ATCC 24698 / 74-OR23-1A / CBS 708.71 / DSM 1257 / FGSC 987)</name>
    <dbReference type="NCBI Taxonomy" id="367110"/>
    <lineage>
        <taxon>Eukaryota</taxon>
        <taxon>Fungi</taxon>
        <taxon>Dikarya</taxon>
        <taxon>Ascomycota</taxon>
        <taxon>Pezizomycotina</taxon>
        <taxon>Sordariomycetes</taxon>
        <taxon>Sordariomycetidae</taxon>
        <taxon>Sordariales</taxon>
        <taxon>Sordariaceae</taxon>
        <taxon>Neurospora</taxon>
    </lineage>
</organism>
<dbReference type="AlphaFoldDB" id="Q7S844"/>
<dbReference type="SMR" id="Q7S844"/>
<protein>
    <recommendedName>
        <fullName evidence="3">Carboxylic ester hydrolase</fullName>
        <ecNumber evidence="3">3.1.1.-</ecNumber>
    </recommendedName>
</protein>
<dbReference type="InterPro" id="IPR019819">
    <property type="entry name" value="Carboxylesterase_B_CS"/>
</dbReference>
<proteinExistence type="inferred from homology"/>
<name>Q7S844_NEUCR</name>
<dbReference type="InParanoid" id="Q7S844"/>
<evidence type="ECO:0000313" key="5">
    <source>
        <dbReference type="EMBL" id="EAA32507.3"/>
    </source>
</evidence>
<dbReference type="OrthoDB" id="408631at2759"/>
<accession>Q7S844</accession>
<dbReference type="EC" id="3.1.1.-" evidence="3"/>
<dbReference type="PaxDb" id="5141-EFNCRP00000006284"/>
<dbReference type="EMBL" id="CM002239">
    <property type="protein sequence ID" value="EAA32507.3"/>
    <property type="molecule type" value="Genomic_DNA"/>
</dbReference>
<evidence type="ECO:0000256" key="3">
    <source>
        <dbReference type="RuleBase" id="RU361235"/>
    </source>
</evidence>
<dbReference type="PROSITE" id="PS00941">
    <property type="entry name" value="CARBOXYLESTERASE_B_2"/>
    <property type="match status" value="1"/>
</dbReference>
<dbReference type="SUPFAM" id="SSF53474">
    <property type="entry name" value="alpha/beta-Hydrolases"/>
    <property type="match status" value="1"/>
</dbReference>
<gene>
    <name evidence="5" type="ORF">NCU06573</name>
</gene>
<dbReference type="InterPro" id="IPR019826">
    <property type="entry name" value="Carboxylesterase_B_AS"/>
</dbReference>
<evidence type="ECO:0000256" key="2">
    <source>
        <dbReference type="ARBA" id="ARBA00022801"/>
    </source>
</evidence>
<evidence type="ECO:0000256" key="1">
    <source>
        <dbReference type="ARBA" id="ARBA00005964"/>
    </source>
</evidence>
<dbReference type="GO" id="GO:0016787">
    <property type="term" value="F:hydrolase activity"/>
    <property type="evidence" value="ECO:0007669"/>
    <property type="project" value="UniProtKB-KW"/>
</dbReference>
<dbReference type="FunFam" id="3.40.50.1820:FF:000801">
    <property type="entry name" value="Carboxylic ester hydrolase"/>
    <property type="match status" value="1"/>
</dbReference>
<dbReference type="RefSeq" id="XP_961743.3">
    <property type="nucleotide sequence ID" value="XM_956650.3"/>
</dbReference>
<comment type="similarity">
    <text evidence="1 3">Belongs to the type-B carboxylesterase/lipase family.</text>
</comment>
<dbReference type="Pfam" id="PF00135">
    <property type="entry name" value="COesterase"/>
    <property type="match status" value="1"/>
</dbReference>
<dbReference type="InterPro" id="IPR050309">
    <property type="entry name" value="Type-B_Carboxylest/Lipase"/>
</dbReference>